<dbReference type="InterPro" id="IPR050703">
    <property type="entry name" value="Flavin_MAO"/>
</dbReference>
<keyword evidence="7" id="KW-1133">Transmembrane helix</keyword>
<dbReference type="Proteomes" id="UP001152320">
    <property type="component" value="Chromosome 8"/>
</dbReference>
<name>A0A9Q1C4Z8_HOLLE</name>
<comment type="catalytic activity">
    <reaction evidence="5">
        <text>a secondary aliphatic amine + O2 + H2O = a primary amine + an aldehyde + H2O2</text>
        <dbReference type="Rhea" id="RHEA:26414"/>
        <dbReference type="ChEBI" id="CHEBI:15377"/>
        <dbReference type="ChEBI" id="CHEBI:15379"/>
        <dbReference type="ChEBI" id="CHEBI:16240"/>
        <dbReference type="ChEBI" id="CHEBI:17478"/>
        <dbReference type="ChEBI" id="CHEBI:58855"/>
        <dbReference type="ChEBI" id="CHEBI:65296"/>
        <dbReference type="EC" id="1.4.3.4"/>
    </reaction>
</comment>
<dbReference type="SUPFAM" id="SSF54373">
    <property type="entry name" value="FAD-linked reductases, C-terminal domain"/>
    <property type="match status" value="1"/>
</dbReference>
<dbReference type="EC" id="1.4.3.-" evidence="7"/>
<dbReference type="InterPro" id="IPR036188">
    <property type="entry name" value="FAD/NAD-bd_sf"/>
</dbReference>
<feature type="binding site" evidence="6">
    <location>
        <position position="346"/>
    </location>
    <ligand>
        <name>FAD</name>
        <dbReference type="ChEBI" id="CHEBI:57692"/>
    </ligand>
</feature>
<evidence type="ECO:0000256" key="5">
    <source>
        <dbReference type="ARBA" id="ARBA00048448"/>
    </source>
</evidence>
<dbReference type="GO" id="GO:0097621">
    <property type="term" value="F:monoamine oxidase activity"/>
    <property type="evidence" value="ECO:0007669"/>
    <property type="project" value="UniProtKB-EC"/>
</dbReference>
<comment type="caution">
    <text evidence="9">The sequence shown here is derived from an EMBL/GenBank/DDBJ whole genome shotgun (WGS) entry which is preliminary data.</text>
</comment>
<evidence type="ECO:0000256" key="1">
    <source>
        <dbReference type="ARBA" id="ARBA00001974"/>
    </source>
</evidence>
<gene>
    <name evidence="9" type="ORF">HOLleu_19202</name>
</gene>
<feature type="domain" description="Amine oxidase" evidence="8">
    <location>
        <begin position="92"/>
        <end position="370"/>
    </location>
</feature>
<comment type="cofactor">
    <cofactor evidence="1 7">
        <name>FAD</name>
        <dbReference type="ChEBI" id="CHEBI:57692"/>
    </cofactor>
</comment>
<keyword evidence="7" id="KW-0274">FAD</keyword>
<dbReference type="GO" id="GO:0008131">
    <property type="term" value="F:primary methylamine oxidase activity"/>
    <property type="evidence" value="ECO:0007669"/>
    <property type="project" value="UniProtKB-ARBA"/>
</dbReference>
<keyword evidence="10" id="KW-1185">Reference proteome</keyword>
<feature type="binding site" evidence="6">
    <location>
        <position position="265"/>
    </location>
    <ligand>
        <name>substrate</name>
    </ligand>
</feature>
<dbReference type="SUPFAM" id="SSF51905">
    <property type="entry name" value="FAD/NAD(P)-binding domain"/>
    <property type="match status" value="1"/>
</dbReference>
<dbReference type="EMBL" id="JAIZAY010000008">
    <property type="protein sequence ID" value="KAJ8038194.1"/>
    <property type="molecule type" value="Genomic_DNA"/>
</dbReference>
<dbReference type="PRINTS" id="PR00757">
    <property type="entry name" value="AMINEOXDASEF"/>
</dbReference>
<protein>
    <recommendedName>
        <fullName evidence="7">Amine oxidase</fullName>
        <ecNumber evidence="7">1.4.3.-</ecNumber>
    </recommendedName>
</protein>
<evidence type="ECO:0000256" key="6">
    <source>
        <dbReference type="PIRSR" id="PIRSR601613-1"/>
    </source>
</evidence>
<evidence type="ECO:0000313" key="9">
    <source>
        <dbReference type="EMBL" id="KAJ8038194.1"/>
    </source>
</evidence>
<dbReference type="InterPro" id="IPR002937">
    <property type="entry name" value="Amino_oxidase"/>
</dbReference>
<keyword evidence="7" id="KW-0812">Transmembrane</keyword>
<dbReference type="AlphaFoldDB" id="A0A9Q1C4Z8"/>
<proteinExistence type="inferred from homology"/>
<dbReference type="InterPro" id="IPR001613">
    <property type="entry name" value="Flavin_amine_oxidase"/>
</dbReference>
<feature type="binding site" evidence="6">
    <location>
        <position position="149"/>
    </location>
    <ligand>
        <name>FAD</name>
        <dbReference type="ChEBI" id="CHEBI:57692"/>
    </ligand>
</feature>
<dbReference type="Pfam" id="PF01593">
    <property type="entry name" value="Amino_oxidase"/>
    <property type="match status" value="1"/>
</dbReference>
<evidence type="ECO:0000256" key="4">
    <source>
        <dbReference type="ARBA" id="ARBA00023002"/>
    </source>
</evidence>
<dbReference type="Gene3D" id="3.50.50.60">
    <property type="entry name" value="FAD/NAD(P)-binding domain"/>
    <property type="match status" value="1"/>
</dbReference>
<comment type="subcellular location">
    <subcellularLocation>
        <location evidence="2">Mitochondrion outer membrane</location>
        <topology evidence="2">Single-pass type IV membrane protein</topology>
        <orientation evidence="2">Cytoplasmic side</orientation>
    </subcellularLocation>
</comment>
<evidence type="ECO:0000313" key="10">
    <source>
        <dbReference type="Proteomes" id="UP001152320"/>
    </source>
</evidence>
<dbReference type="PANTHER" id="PTHR43563:SF14">
    <property type="entry name" value="AMINE OXIDASE"/>
    <property type="match status" value="1"/>
</dbReference>
<keyword evidence="7" id="KW-0472">Membrane</keyword>
<feature type="transmembrane region" description="Helical" evidence="7">
    <location>
        <begin position="400"/>
        <end position="420"/>
    </location>
</feature>
<reference evidence="9" key="1">
    <citation type="submission" date="2021-10" db="EMBL/GenBank/DDBJ databases">
        <title>Tropical sea cucumber genome reveals ecological adaptation and Cuvierian tubules defense mechanism.</title>
        <authorList>
            <person name="Chen T."/>
        </authorList>
    </citation>
    <scope>NUCLEOTIDE SEQUENCE</scope>
    <source>
        <strain evidence="9">Nanhai2018</strain>
        <tissue evidence="9">Muscle</tissue>
    </source>
</reference>
<comment type="similarity">
    <text evidence="3 7">Belongs to the flavin monoamine oxidase family.</text>
</comment>
<dbReference type="GO" id="GO:0005741">
    <property type="term" value="C:mitochondrial outer membrane"/>
    <property type="evidence" value="ECO:0007669"/>
    <property type="project" value="UniProtKB-SubCell"/>
</dbReference>
<evidence type="ECO:0000256" key="2">
    <source>
        <dbReference type="ARBA" id="ARBA00004362"/>
    </source>
</evidence>
<organism evidence="9 10">
    <name type="scientific">Holothuria leucospilota</name>
    <name type="common">Black long sea cucumber</name>
    <name type="synonym">Mertensiothuria leucospilota</name>
    <dbReference type="NCBI Taxonomy" id="206669"/>
    <lineage>
        <taxon>Eukaryota</taxon>
        <taxon>Metazoa</taxon>
        <taxon>Echinodermata</taxon>
        <taxon>Eleutherozoa</taxon>
        <taxon>Echinozoa</taxon>
        <taxon>Holothuroidea</taxon>
        <taxon>Aspidochirotacea</taxon>
        <taxon>Aspidochirotida</taxon>
        <taxon>Holothuriidae</taxon>
        <taxon>Holothuria</taxon>
    </lineage>
</organism>
<accession>A0A9Q1C4Z8</accession>
<evidence type="ECO:0000259" key="8">
    <source>
        <dbReference type="Pfam" id="PF01593"/>
    </source>
</evidence>
<dbReference type="PANTHER" id="PTHR43563">
    <property type="entry name" value="AMINE OXIDASE"/>
    <property type="match status" value="1"/>
</dbReference>
<keyword evidence="7" id="KW-0285">Flavoprotein</keyword>
<keyword evidence="4 7" id="KW-0560">Oxidoreductase</keyword>
<sequence length="423" mass="47141">MQIGGHKIAAYEGTTLPRLSIFSLLDLVNFQYKFENFVKQVPREDPRRASRAEEWDNMTFEEFCNQNTWTYATRDLLKAVVCTISGLRPREVSALHYLHYSSMAGSLENLVEAENGGAQEWKIKGGAQQISELLRDKIGVQNIILSEPVKKIDQSDAASVKVMTDNGKMYRCKYVINATPLHCSVAMEYQPCIPLTRQSFAYKCPVGHLFKFLITYKTAFWREKGYSGEIIGNGGKPVREGCDSGPIQMVFDSMTGSNNPALVGFYANSWQWRHVEANERREAVLKHLSEFLGPEAAEPIDFIDKDWTIEPYNGGCPVNVATPGALTYFFDGVRTPHDRIHWAGTESATQWNGYLSGAVQSGMRASEEVLACISHEAKGDGVLEDLDKKLPTPTPSESSVSLLALTSVAVVGLCLAIYWVKKM</sequence>
<dbReference type="OrthoDB" id="7777654at2759"/>
<evidence type="ECO:0000256" key="3">
    <source>
        <dbReference type="ARBA" id="ARBA00005995"/>
    </source>
</evidence>
<evidence type="ECO:0000256" key="7">
    <source>
        <dbReference type="RuleBase" id="RU362067"/>
    </source>
</evidence>